<dbReference type="Pfam" id="PF06863">
    <property type="entry name" value="DUF1254"/>
    <property type="match status" value="1"/>
</dbReference>
<evidence type="ECO:0000256" key="1">
    <source>
        <dbReference type="SAM" id="SignalP"/>
    </source>
</evidence>
<keyword evidence="4" id="KW-1185">Reference proteome</keyword>
<protein>
    <recommendedName>
        <fullName evidence="2">DUF1254 domain-containing protein</fullName>
    </recommendedName>
</protein>
<dbReference type="SUPFAM" id="SSF160935">
    <property type="entry name" value="VPA0735-like"/>
    <property type="match status" value="1"/>
</dbReference>
<sequence>MKKTALLSGTFLLGATMTLAEPVTMENYVVAETDWYFNNQQNAAPVNTFTHNGPVSKDAQDVIRSNRDVMYSLAVVDISAGATLTVPQRGDFQIIHVMDENHLSHFVIPAGESRTITPEDVSGGNHVYLLARTKITDDMEESLAAQRAMLIEANSAMPYPAKGFDVSEVEAFRNQLVADYAAGKVQIIEHESFGKTMEDIDPTSYVYAAAVGWGGLPSTTAQYLSAVAGQGDTSCQRYTLPKPNLDWDAGGFFSLTTYDTAGWIVEDDFYIGHEKMQDDGDTYSIYLNCPDQPNSLTVQEGWTGIVRMYLPIDVRETIDYIDSIRGIQPEKL</sequence>
<organism evidence="3 4">
    <name type="scientific">Ruegeria atlantica</name>
    <dbReference type="NCBI Taxonomy" id="81569"/>
    <lineage>
        <taxon>Bacteria</taxon>
        <taxon>Pseudomonadati</taxon>
        <taxon>Pseudomonadota</taxon>
        <taxon>Alphaproteobacteria</taxon>
        <taxon>Rhodobacterales</taxon>
        <taxon>Roseobacteraceae</taxon>
        <taxon>Ruegeria</taxon>
    </lineage>
</organism>
<evidence type="ECO:0000259" key="2">
    <source>
        <dbReference type="Pfam" id="PF06863"/>
    </source>
</evidence>
<accession>A0A0P1ENJ7</accession>
<dbReference type="RefSeq" id="WP_082649173.1">
    <property type="nucleotide sequence ID" value="NZ_CYPS01000009.1"/>
</dbReference>
<feature type="chain" id="PRO_5006061724" description="DUF1254 domain-containing protein" evidence="1">
    <location>
        <begin position="21"/>
        <end position="332"/>
    </location>
</feature>
<name>A0A0P1ENJ7_9RHOB</name>
<dbReference type="EMBL" id="CYPS01000009">
    <property type="protein sequence ID" value="CUH41814.1"/>
    <property type="molecule type" value="Genomic_DNA"/>
</dbReference>
<evidence type="ECO:0000313" key="3">
    <source>
        <dbReference type="EMBL" id="CUH41814.1"/>
    </source>
</evidence>
<dbReference type="InterPro" id="IPR010679">
    <property type="entry name" value="DUF1254"/>
</dbReference>
<evidence type="ECO:0000313" key="4">
    <source>
        <dbReference type="Proteomes" id="UP000050786"/>
    </source>
</evidence>
<gene>
    <name evidence="3" type="ORF">RUM4293_00695</name>
</gene>
<proteinExistence type="predicted"/>
<reference evidence="4" key="1">
    <citation type="submission" date="2015-09" db="EMBL/GenBank/DDBJ databases">
        <authorList>
            <person name="Rodrigo-Torres L."/>
            <person name="Arahal D.R."/>
        </authorList>
    </citation>
    <scope>NUCLEOTIDE SEQUENCE [LARGE SCALE GENOMIC DNA]</scope>
    <source>
        <strain evidence="4">CECT 4293</strain>
    </source>
</reference>
<feature type="domain" description="DUF1254" evidence="2">
    <location>
        <begin position="46"/>
        <end position="135"/>
    </location>
</feature>
<dbReference type="Proteomes" id="UP000050786">
    <property type="component" value="Unassembled WGS sequence"/>
</dbReference>
<feature type="signal peptide" evidence="1">
    <location>
        <begin position="1"/>
        <end position="20"/>
    </location>
</feature>
<dbReference type="AlphaFoldDB" id="A0A0P1ENJ7"/>
<keyword evidence="1" id="KW-0732">Signal</keyword>